<feature type="region of interest" description="Disordered" evidence="2">
    <location>
        <begin position="1"/>
        <end position="21"/>
    </location>
</feature>
<sequence length="263" mass="28793">MTKSNETPPATNGPPLAYRDDDFLDSDEGRPLRILSEYLQPLRSFKKHRVHDTIVFFGSARLREDGPMGSCYAEARELARLITEWSKQLGSSAGRFLVCSGGGGGIMEAANRGAVDAGGRTIGLNISLPHEQRPNPYITPGLCFEFHYFFMRKLWFAHLARAIVAFPGGFGTLDELFEILTLSQTGKLDPRVIVILYGSSYWNEVLNIPALVRHGMISAADLALFHVVDSPTEALDILKRGLVTEMAPATPAIAKSVTRGGES</sequence>
<reference evidence="3 4" key="1">
    <citation type="journal article" date="2019" name="Nat. Microbiol.">
        <title>Mediterranean grassland soil C-N compound turnover is dependent on rainfall and depth, and is mediated by genomically divergent microorganisms.</title>
        <authorList>
            <person name="Diamond S."/>
            <person name="Andeer P.F."/>
            <person name="Li Z."/>
            <person name="Crits-Christoph A."/>
            <person name="Burstein D."/>
            <person name="Anantharaman K."/>
            <person name="Lane K.R."/>
            <person name="Thomas B.C."/>
            <person name="Pan C."/>
            <person name="Northen T.R."/>
            <person name="Banfield J.F."/>
        </authorList>
    </citation>
    <scope>NUCLEOTIDE SEQUENCE [LARGE SCALE GENOMIC DNA]</scope>
    <source>
        <strain evidence="3">WS_3</strain>
    </source>
</reference>
<dbReference type="GO" id="GO:0009691">
    <property type="term" value="P:cytokinin biosynthetic process"/>
    <property type="evidence" value="ECO:0007669"/>
    <property type="project" value="UniProtKB-UniRule"/>
</dbReference>
<dbReference type="InterPro" id="IPR031100">
    <property type="entry name" value="LOG_fam"/>
</dbReference>
<dbReference type="EC" id="3.2.2.n1" evidence="1"/>
<dbReference type="GO" id="GO:0005829">
    <property type="term" value="C:cytosol"/>
    <property type="evidence" value="ECO:0007669"/>
    <property type="project" value="TreeGrafter"/>
</dbReference>
<dbReference type="AlphaFoldDB" id="A0A538SCR6"/>
<evidence type="ECO:0000256" key="2">
    <source>
        <dbReference type="SAM" id="MobiDB-lite"/>
    </source>
</evidence>
<dbReference type="Proteomes" id="UP000320184">
    <property type="component" value="Unassembled WGS sequence"/>
</dbReference>
<name>A0A538SCR6_UNCEI</name>
<keyword evidence="1" id="KW-0203">Cytokinin biosynthesis</keyword>
<dbReference type="GO" id="GO:0016787">
    <property type="term" value="F:hydrolase activity"/>
    <property type="evidence" value="ECO:0007669"/>
    <property type="project" value="UniProtKB-KW"/>
</dbReference>
<comment type="similarity">
    <text evidence="1">Belongs to the LOG family.</text>
</comment>
<keyword evidence="1" id="KW-0378">Hydrolase</keyword>
<evidence type="ECO:0000256" key="1">
    <source>
        <dbReference type="RuleBase" id="RU363015"/>
    </source>
</evidence>
<evidence type="ECO:0000313" key="3">
    <source>
        <dbReference type="EMBL" id="TMQ49165.1"/>
    </source>
</evidence>
<dbReference type="EMBL" id="VBOT01000127">
    <property type="protein sequence ID" value="TMQ49165.1"/>
    <property type="molecule type" value="Genomic_DNA"/>
</dbReference>
<dbReference type="Gene3D" id="3.40.50.450">
    <property type="match status" value="1"/>
</dbReference>
<evidence type="ECO:0000313" key="4">
    <source>
        <dbReference type="Proteomes" id="UP000320184"/>
    </source>
</evidence>
<dbReference type="SUPFAM" id="SSF102405">
    <property type="entry name" value="MCP/YpsA-like"/>
    <property type="match status" value="1"/>
</dbReference>
<gene>
    <name evidence="3" type="ORF">E6K73_10485</name>
</gene>
<comment type="caution">
    <text evidence="3">The sequence shown here is derived from an EMBL/GenBank/DDBJ whole genome shotgun (WGS) entry which is preliminary data.</text>
</comment>
<dbReference type="NCBIfam" id="TIGR00730">
    <property type="entry name" value="Rossman fold protein, TIGR00730 family"/>
    <property type="match status" value="1"/>
</dbReference>
<proteinExistence type="inferred from homology"/>
<dbReference type="PANTHER" id="PTHR43393:SF3">
    <property type="entry name" value="LYSINE DECARBOXYLASE-LIKE PROTEIN"/>
    <property type="match status" value="1"/>
</dbReference>
<protein>
    <recommendedName>
        <fullName evidence="1">Cytokinin riboside 5'-monophosphate phosphoribohydrolase</fullName>
        <ecNumber evidence="1">3.2.2.n1</ecNumber>
    </recommendedName>
</protein>
<organism evidence="3 4">
    <name type="scientific">Eiseniibacteriota bacterium</name>
    <dbReference type="NCBI Taxonomy" id="2212470"/>
    <lineage>
        <taxon>Bacteria</taxon>
        <taxon>Candidatus Eiseniibacteriota</taxon>
    </lineage>
</organism>
<dbReference type="PANTHER" id="PTHR43393">
    <property type="entry name" value="CYTOKININ RIBOSIDE 5'-MONOPHOSPHATE PHOSPHORIBOHYDROLASE"/>
    <property type="match status" value="1"/>
</dbReference>
<dbReference type="InterPro" id="IPR052341">
    <property type="entry name" value="LOG_family_nucleotidases"/>
</dbReference>
<dbReference type="InterPro" id="IPR005269">
    <property type="entry name" value="LOG"/>
</dbReference>
<dbReference type="Pfam" id="PF03641">
    <property type="entry name" value="Lysine_decarbox"/>
    <property type="match status" value="1"/>
</dbReference>
<feature type="compositionally biased region" description="Polar residues" evidence="2">
    <location>
        <begin position="1"/>
        <end position="10"/>
    </location>
</feature>
<accession>A0A538SCR6</accession>